<reference evidence="2" key="1">
    <citation type="submission" date="2014-11" db="EMBL/GenBank/DDBJ databases">
        <authorList>
            <person name="Amaro Gonzalez C."/>
        </authorList>
    </citation>
    <scope>NUCLEOTIDE SEQUENCE</scope>
</reference>
<feature type="region of interest" description="Disordered" evidence="1">
    <location>
        <begin position="1"/>
        <end position="32"/>
    </location>
</feature>
<accession>A0A0E9VBI5</accession>
<name>A0A0E9VBI5_ANGAN</name>
<organism evidence="2">
    <name type="scientific">Anguilla anguilla</name>
    <name type="common">European freshwater eel</name>
    <name type="synonym">Muraena anguilla</name>
    <dbReference type="NCBI Taxonomy" id="7936"/>
    <lineage>
        <taxon>Eukaryota</taxon>
        <taxon>Metazoa</taxon>
        <taxon>Chordata</taxon>
        <taxon>Craniata</taxon>
        <taxon>Vertebrata</taxon>
        <taxon>Euteleostomi</taxon>
        <taxon>Actinopterygii</taxon>
        <taxon>Neopterygii</taxon>
        <taxon>Teleostei</taxon>
        <taxon>Anguilliformes</taxon>
        <taxon>Anguillidae</taxon>
        <taxon>Anguilla</taxon>
    </lineage>
</organism>
<proteinExistence type="predicted"/>
<dbReference type="AlphaFoldDB" id="A0A0E9VBI5"/>
<reference evidence="2" key="2">
    <citation type="journal article" date="2015" name="Fish Shellfish Immunol.">
        <title>Early steps in the European eel (Anguilla anguilla)-Vibrio vulnificus interaction in the gills: Role of the RtxA13 toxin.</title>
        <authorList>
            <person name="Callol A."/>
            <person name="Pajuelo D."/>
            <person name="Ebbesson L."/>
            <person name="Teles M."/>
            <person name="MacKenzie S."/>
            <person name="Amaro C."/>
        </authorList>
    </citation>
    <scope>NUCLEOTIDE SEQUENCE</scope>
</reference>
<dbReference type="EMBL" id="GBXM01033201">
    <property type="protein sequence ID" value="JAH75376.1"/>
    <property type="molecule type" value="Transcribed_RNA"/>
</dbReference>
<evidence type="ECO:0000313" key="2">
    <source>
        <dbReference type="EMBL" id="JAH75376.1"/>
    </source>
</evidence>
<feature type="compositionally biased region" description="Polar residues" evidence="1">
    <location>
        <begin position="1"/>
        <end position="13"/>
    </location>
</feature>
<feature type="compositionally biased region" description="Basic residues" evidence="1">
    <location>
        <begin position="22"/>
        <end position="32"/>
    </location>
</feature>
<evidence type="ECO:0000256" key="1">
    <source>
        <dbReference type="SAM" id="MobiDB-lite"/>
    </source>
</evidence>
<sequence>MTFQRTPQSYQQQRETKGLTPRVKRMRRTRGS</sequence>
<protein>
    <submittedName>
        <fullName evidence="2">Uncharacterized protein</fullName>
    </submittedName>
</protein>